<dbReference type="RefSeq" id="WP_076712979.1">
    <property type="nucleotide sequence ID" value="NZ_MOEN01000014.1"/>
</dbReference>
<comment type="caution">
    <text evidence="3">The sequence shown here is derived from an EMBL/GenBank/DDBJ whole genome shotgun (WGS) entry which is preliminary data.</text>
</comment>
<dbReference type="GO" id="GO:0006354">
    <property type="term" value="P:DNA-templated transcription elongation"/>
    <property type="evidence" value="ECO:0007669"/>
    <property type="project" value="InterPro"/>
</dbReference>
<dbReference type="Pfam" id="PF02357">
    <property type="entry name" value="NusG"/>
    <property type="match status" value="1"/>
</dbReference>
<dbReference type="EMBL" id="MOEN01000014">
    <property type="protein sequence ID" value="OMH40539.1"/>
    <property type="molecule type" value="Genomic_DNA"/>
</dbReference>
<evidence type="ECO:0000313" key="4">
    <source>
        <dbReference type="Proteomes" id="UP000187408"/>
    </source>
</evidence>
<protein>
    <recommendedName>
        <fullName evidence="2">NusG-like N-terminal domain-containing protein</fullName>
    </recommendedName>
</protein>
<dbReference type="Gene3D" id="3.30.70.940">
    <property type="entry name" value="NusG, N-terminal domain"/>
    <property type="match status" value="1"/>
</dbReference>
<dbReference type="InterPro" id="IPR006645">
    <property type="entry name" value="NGN-like_dom"/>
</dbReference>
<dbReference type="SUPFAM" id="SSF82679">
    <property type="entry name" value="N-utilization substance G protein NusG, N-terminal domain"/>
    <property type="match status" value="1"/>
</dbReference>
<evidence type="ECO:0000256" key="1">
    <source>
        <dbReference type="ARBA" id="ARBA00023163"/>
    </source>
</evidence>
<proteinExistence type="predicted"/>
<evidence type="ECO:0000313" key="3">
    <source>
        <dbReference type="EMBL" id="OMH40539.1"/>
    </source>
</evidence>
<feature type="domain" description="NusG-like N-terminal" evidence="2">
    <location>
        <begin position="7"/>
        <end position="101"/>
    </location>
</feature>
<accession>A0A1R1MLA8</accession>
<dbReference type="Proteomes" id="UP000187408">
    <property type="component" value="Unassembled WGS sequence"/>
</dbReference>
<keyword evidence="1" id="KW-0804">Transcription</keyword>
<gene>
    <name evidence="3" type="ORF">BLW93_04840</name>
</gene>
<reference evidence="3 4" key="1">
    <citation type="submission" date="2016-10" db="EMBL/GenBank/DDBJ databases">
        <title>Genome sequence of a sulfur-reducing bacterium Desulfurobacterium indicum K6013.</title>
        <authorList>
            <person name="Cao J."/>
            <person name="Shao Z."/>
            <person name="Alain K."/>
            <person name="Jebbar M."/>
        </authorList>
    </citation>
    <scope>NUCLEOTIDE SEQUENCE [LARGE SCALE GENOMIC DNA]</scope>
    <source>
        <strain evidence="3 4">K6013</strain>
    </source>
</reference>
<sequence length="138" mass="16186">MSSIISEPKWYIVSIKPRKEKIVFVQFERVNIEYFYPIIKVKKGKLLKEEPLFPGYMFAKFAIAEHFNNVRYARGVKDIVRFGRNIPYIDESFIENLKEKTNSIIDFGKVDLKEGDVVKIKEGPYQGFNRSGAETQKR</sequence>
<organism evidence="3 4">
    <name type="scientific">Desulfurobacterium indicum</name>
    <dbReference type="NCBI Taxonomy" id="1914305"/>
    <lineage>
        <taxon>Bacteria</taxon>
        <taxon>Pseudomonadati</taxon>
        <taxon>Aquificota</taxon>
        <taxon>Aquificia</taxon>
        <taxon>Desulfurobacteriales</taxon>
        <taxon>Desulfurobacteriaceae</taxon>
        <taxon>Desulfurobacterium</taxon>
    </lineage>
</organism>
<evidence type="ECO:0000259" key="2">
    <source>
        <dbReference type="SMART" id="SM00738"/>
    </source>
</evidence>
<dbReference type="STRING" id="1914305.BLW93_04840"/>
<dbReference type="InterPro" id="IPR036735">
    <property type="entry name" value="NGN_dom_sf"/>
</dbReference>
<dbReference type="AlphaFoldDB" id="A0A1R1MLA8"/>
<name>A0A1R1MLA8_9BACT</name>
<dbReference type="OrthoDB" id="1681764at2"/>
<keyword evidence="4" id="KW-1185">Reference proteome</keyword>
<dbReference type="SMART" id="SM00738">
    <property type="entry name" value="NGN"/>
    <property type="match status" value="1"/>
</dbReference>